<organism evidence="2 3">
    <name type="scientific">Cymbomonas tetramitiformis</name>
    <dbReference type="NCBI Taxonomy" id="36881"/>
    <lineage>
        <taxon>Eukaryota</taxon>
        <taxon>Viridiplantae</taxon>
        <taxon>Chlorophyta</taxon>
        <taxon>Pyramimonadophyceae</taxon>
        <taxon>Pyramimonadales</taxon>
        <taxon>Pyramimonadaceae</taxon>
        <taxon>Cymbomonas</taxon>
    </lineage>
</organism>
<reference evidence="2 3" key="1">
    <citation type="journal article" date="2015" name="Genome Biol. Evol.">
        <title>Comparative Genomics of a Bacterivorous Green Alga Reveals Evolutionary Causalities and Consequences of Phago-Mixotrophic Mode of Nutrition.</title>
        <authorList>
            <person name="Burns J.A."/>
            <person name="Paasch A."/>
            <person name="Narechania A."/>
            <person name="Kim E."/>
        </authorList>
    </citation>
    <scope>NUCLEOTIDE SEQUENCE [LARGE SCALE GENOMIC DNA]</scope>
    <source>
        <strain evidence="2 3">PLY_AMNH</strain>
    </source>
</reference>
<accession>A0AAE0F2F7</accession>
<comment type="caution">
    <text evidence="2">The sequence shown here is derived from an EMBL/GenBank/DDBJ whole genome shotgun (WGS) entry which is preliminary data.</text>
</comment>
<keyword evidence="3" id="KW-1185">Reference proteome</keyword>
<feature type="region of interest" description="Disordered" evidence="1">
    <location>
        <begin position="18"/>
        <end position="42"/>
    </location>
</feature>
<evidence type="ECO:0000256" key="1">
    <source>
        <dbReference type="SAM" id="MobiDB-lite"/>
    </source>
</evidence>
<dbReference type="Proteomes" id="UP001190700">
    <property type="component" value="Unassembled WGS sequence"/>
</dbReference>
<sequence>MYWAPDLALKIIVTMPTAKSRNTSPNRMKRNASPSKMPSTSSSLMFEERPHWNEHFTVRAERVAPDAGHFDPRMKKDDLLYEERKLQIVENKGSKRDSPTRPAMIGGRIGELETFDKFAGHEHKKDTRLVRAFNCPPSPTLFFGEDTDNGLMMRT</sequence>
<evidence type="ECO:0000313" key="3">
    <source>
        <dbReference type="Proteomes" id="UP001190700"/>
    </source>
</evidence>
<proteinExistence type="predicted"/>
<feature type="compositionally biased region" description="Low complexity" evidence="1">
    <location>
        <begin position="33"/>
        <end position="42"/>
    </location>
</feature>
<dbReference type="EMBL" id="LGRX02028593">
    <property type="protein sequence ID" value="KAK3247870.1"/>
    <property type="molecule type" value="Genomic_DNA"/>
</dbReference>
<evidence type="ECO:0000313" key="2">
    <source>
        <dbReference type="EMBL" id="KAK3247870.1"/>
    </source>
</evidence>
<dbReference type="AlphaFoldDB" id="A0AAE0F2F7"/>
<gene>
    <name evidence="2" type="ORF">CYMTET_42643</name>
</gene>
<protein>
    <submittedName>
        <fullName evidence="2">Uncharacterized protein</fullName>
    </submittedName>
</protein>
<name>A0AAE0F2F7_9CHLO</name>